<comment type="caution">
    <text evidence="3">The sequence shown here is derived from an EMBL/GenBank/DDBJ whole genome shotgun (WGS) entry which is preliminary data.</text>
</comment>
<keyword evidence="2" id="KW-1133">Transmembrane helix</keyword>
<evidence type="ECO:0000313" key="3">
    <source>
        <dbReference type="EMBL" id="KAF3852835.1"/>
    </source>
</evidence>
<feature type="compositionally biased region" description="Basic and acidic residues" evidence="1">
    <location>
        <begin position="206"/>
        <end position="222"/>
    </location>
</feature>
<evidence type="ECO:0000313" key="4">
    <source>
        <dbReference type="Proteomes" id="UP000518266"/>
    </source>
</evidence>
<dbReference type="OrthoDB" id="10039395at2759"/>
<reference evidence="3 4" key="1">
    <citation type="submission" date="2020-03" db="EMBL/GenBank/DDBJ databases">
        <title>Dissostichus mawsoni Genome sequencing and assembly.</title>
        <authorList>
            <person name="Park H."/>
        </authorList>
    </citation>
    <scope>NUCLEOTIDE SEQUENCE [LARGE SCALE GENOMIC DNA]</scope>
    <source>
        <strain evidence="3">DM0001</strain>
        <tissue evidence="3">Muscle</tissue>
    </source>
</reference>
<dbReference type="AlphaFoldDB" id="A0A7J5YTN0"/>
<name>A0A7J5YTN0_DISMA</name>
<evidence type="ECO:0000256" key="2">
    <source>
        <dbReference type="SAM" id="Phobius"/>
    </source>
</evidence>
<keyword evidence="4" id="KW-1185">Reference proteome</keyword>
<proteinExistence type="predicted"/>
<feature type="transmembrane region" description="Helical" evidence="2">
    <location>
        <begin position="321"/>
        <end position="343"/>
    </location>
</feature>
<dbReference type="Proteomes" id="UP000518266">
    <property type="component" value="Unassembled WGS sequence"/>
</dbReference>
<keyword evidence="2" id="KW-0812">Transmembrane</keyword>
<keyword evidence="2" id="KW-0472">Membrane</keyword>
<sequence length="348" mass="39597">MSVGTGTFFAFIYYHTLISLFVFSHIVWCVPDQPEQQEDLQYASVHFSNNRADPLYSNMRAAEPLGHTEQQEVPEYAAVKFSSAAPRTRGQDSEEDPAAFWTLSLSMRTSHTLQQREKTQRSRKTWCEVQSDGLLMETKKKDVEMSLWRARLCRMWGKWIHSPSTPNVFINKLGRSNSTFHLSVGTGTFFAFIYYHTLISLRKRASRDSSEPEERADNREECVPDQPEQQEDLQYASVHFSNNRADPLYSNMRAAEPLGHTEQQEVPEYAAVKFSSAAPRTRGQDSEEDPAALYSTNKLGRSNSAFHLIVLAGNSTMKVNIIRTTLGVFTLIPVFLLGLWTSYNNSNT</sequence>
<organism evidence="3 4">
    <name type="scientific">Dissostichus mawsoni</name>
    <name type="common">Antarctic cod</name>
    <dbReference type="NCBI Taxonomy" id="36200"/>
    <lineage>
        <taxon>Eukaryota</taxon>
        <taxon>Metazoa</taxon>
        <taxon>Chordata</taxon>
        <taxon>Craniata</taxon>
        <taxon>Vertebrata</taxon>
        <taxon>Euteleostomi</taxon>
        <taxon>Actinopterygii</taxon>
        <taxon>Neopterygii</taxon>
        <taxon>Teleostei</taxon>
        <taxon>Neoteleostei</taxon>
        <taxon>Acanthomorphata</taxon>
        <taxon>Eupercaria</taxon>
        <taxon>Perciformes</taxon>
        <taxon>Notothenioidei</taxon>
        <taxon>Nototheniidae</taxon>
        <taxon>Dissostichus</taxon>
    </lineage>
</organism>
<protein>
    <submittedName>
        <fullName evidence="3">Uncharacterized protein</fullName>
    </submittedName>
</protein>
<accession>A0A7J5YTN0</accession>
<feature type="transmembrane region" description="Helical" evidence="2">
    <location>
        <begin position="180"/>
        <end position="201"/>
    </location>
</feature>
<gene>
    <name evidence="3" type="ORF">F7725_006190</name>
</gene>
<dbReference type="EMBL" id="JAAKFY010000009">
    <property type="protein sequence ID" value="KAF3852835.1"/>
    <property type="molecule type" value="Genomic_DNA"/>
</dbReference>
<feature type="region of interest" description="Disordered" evidence="1">
    <location>
        <begin position="205"/>
        <end position="229"/>
    </location>
</feature>
<evidence type="ECO:0000256" key="1">
    <source>
        <dbReference type="SAM" id="MobiDB-lite"/>
    </source>
</evidence>
<feature type="transmembrane region" description="Helical" evidence="2">
    <location>
        <begin position="7"/>
        <end position="28"/>
    </location>
</feature>